<dbReference type="GO" id="GO:0005778">
    <property type="term" value="C:peroxisomal membrane"/>
    <property type="evidence" value="ECO:0007669"/>
    <property type="project" value="UniProtKB-SubCell"/>
</dbReference>
<name>A0A060SYD8_BLAAD</name>
<dbReference type="InterPro" id="IPR038613">
    <property type="entry name" value="Peroxin-22_C_sf"/>
</dbReference>
<gene>
    <name evidence="10" type="ORF">GNLVRS02_ARAD1A11638g</name>
</gene>
<protein>
    <recommendedName>
        <fullName evidence="4">Peroxisome assembly protein 22</fullName>
    </recommendedName>
</protein>
<reference evidence="10" key="2">
    <citation type="submission" date="2014-06" db="EMBL/GenBank/DDBJ databases">
        <title>The complete genome of Blastobotrys (Arxula) adeninivorans LS3 - a yeast of biotechnological interest.</title>
        <authorList>
            <person name="Kunze G."/>
            <person name="Gaillardin C."/>
            <person name="Czernicka M."/>
            <person name="Durrens P."/>
            <person name="Martin T."/>
            <person name="Boer E."/>
            <person name="Gabaldon T."/>
            <person name="Cruz J."/>
            <person name="Talla E."/>
            <person name="Marck C."/>
            <person name="Goffeau A."/>
            <person name="Barbe V."/>
            <person name="Baret P."/>
            <person name="Baronian K."/>
            <person name="Beier S."/>
            <person name="Bleykasten C."/>
            <person name="Bode R."/>
            <person name="Casaregola S."/>
            <person name="Despons L."/>
            <person name="Fairhead C."/>
            <person name="Giersberg M."/>
            <person name="Gierski P."/>
            <person name="Hahnel U."/>
            <person name="Hartmann A."/>
            <person name="Jankowska D."/>
            <person name="Jubin C."/>
            <person name="Jung P."/>
            <person name="Lafontaine I."/>
            <person name="Leh-Louis V."/>
            <person name="Lemaire M."/>
            <person name="Marcet-Houben M."/>
            <person name="Mascher M."/>
            <person name="Morel G."/>
            <person name="Richard G.-F."/>
            <person name="Riechen J."/>
            <person name="Sacerdot C."/>
            <person name="Sarkar A."/>
            <person name="Savel G."/>
            <person name="Schacherer J."/>
            <person name="Sherman D."/>
            <person name="Straub M.-L."/>
            <person name="Stein N."/>
            <person name="Thierry A."/>
            <person name="Trautwein-Schult A."/>
            <person name="Westhof E."/>
            <person name="Worch S."/>
            <person name="Dujon B."/>
            <person name="Souciet J.-L."/>
            <person name="Wincker P."/>
            <person name="Scholz U."/>
            <person name="Neuveglise N."/>
        </authorList>
    </citation>
    <scope>NUCLEOTIDE SEQUENCE</scope>
    <source>
        <strain evidence="10">LS3</strain>
    </source>
</reference>
<sequence>MVRRRKDPRWALVVAGATAVSAIGYYVYSKYRQNPATTEHSKSGVTPDTKVAIVVNKSLVQSGVPLGNLLERYRNMVLILTPEVSDHANPDAFEQLDDQVASEAKYRMIPCETDVGVSHVLKHLRSALVVLPQQESKIKDQIANFVGTVMIMNEPDQFDLFNDN</sequence>
<comment type="subcellular location">
    <subcellularLocation>
        <location evidence="2">Peroxisome membrane</location>
        <topology evidence="2">Single-pass membrane protein</topology>
    </subcellularLocation>
</comment>
<evidence type="ECO:0000256" key="2">
    <source>
        <dbReference type="ARBA" id="ARBA00004549"/>
    </source>
</evidence>
<evidence type="ECO:0000256" key="5">
    <source>
        <dbReference type="ARBA" id="ARBA00022593"/>
    </source>
</evidence>
<dbReference type="GO" id="GO:0007031">
    <property type="term" value="P:peroxisome organization"/>
    <property type="evidence" value="ECO:0007669"/>
    <property type="project" value="UniProtKB-KW"/>
</dbReference>
<evidence type="ECO:0000256" key="3">
    <source>
        <dbReference type="ARBA" id="ARBA00009642"/>
    </source>
</evidence>
<keyword evidence="8" id="KW-0472">Membrane</keyword>
<dbReference type="Gene3D" id="3.40.50.11730">
    <property type="entry name" value="Peroxisome assembly protein 22"/>
    <property type="match status" value="1"/>
</dbReference>
<comment type="similarity">
    <text evidence="3">Belongs to the peroxin-22 family.</text>
</comment>
<keyword evidence="5" id="KW-0962">Peroxisome biogenesis</keyword>
<evidence type="ECO:0000256" key="4">
    <source>
        <dbReference type="ARBA" id="ARBA00018967"/>
    </source>
</evidence>
<accession>A0A060SYD8</accession>
<evidence type="ECO:0000256" key="9">
    <source>
        <dbReference type="ARBA" id="ARBA00023140"/>
    </source>
</evidence>
<keyword evidence="7" id="KW-1133">Transmembrane helix</keyword>
<dbReference type="PhylomeDB" id="A0A060SYD8"/>
<evidence type="ECO:0000256" key="1">
    <source>
        <dbReference type="ARBA" id="ARBA00003659"/>
    </source>
</evidence>
<proteinExistence type="inferred from homology"/>
<evidence type="ECO:0000256" key="7">
    <source>
        <dbReference type="ARBA" id="ARBA00022989"/>
    </source>
</evidence>
<dbReference type="InterPro" id="IPR024359">
    <property type="entry name" value="Peroxin-22"/>
</dbReference>
<dbReference type="EMBL" id="HG937691">
    <property type="protein sequence ID" value="CDP33539.1"/>
    <property type="molecule type" value="Genomic_DNA"/>
</dbReference>
<reference evidence="10" key="1">
    <citation type="submission" date="2014-02" db="EMBL/GenBank/DDBJ databases">
        <authorList>
            <person name="Genoscope - CEA"/>
        </authorList>
    </citation>
    <scope>NUCLEOTIDE SEQUENCE</scope>
    <source>
        <strain evidence="10">LS3</strain>
    </source>
</reference>
<evidence type="ECO:0000256" key="8">
    <source>
        <dbReference type="ARBA" id="ARBA00023136"/>
    </source>
</evidence>
<evidence type="ECO:0000313" key="10">
    <source>
        <dbReference type="EMBL" id="CDP33539.1"/>
    </source>
</evidence>
<comment type="function">
    <text evidence="1">Involved in peroxisome biogenesis.</text>
</comment>
<dbReference type="AlphaFoldDB" id="A0A060SYD8"/>
<dbReference type="Pfam" id="PF12827">
    <property type="entry name" value="Peroxin-22"/>
    <property type="match status" value="1"/>
</dbReference>
<evidence type="ECO:0000256" key="6">
    <source>
        <dbReference type="ARBA" id="ARBA00022692"/>
    </source>
</evidence>
<keyword evidence="6" id="KW-0812">Transmembrane</keyword>
<organism evidence="10">
    <name type="scientific">Blastobotrys adeninivorans</name>
    <name type="common">Yeast</name>
    <name type="synonym">Arxula adeninivorans</name>
    <dbReference type="NCBI Taxonomy" id="409370"/>
    <lineage>
        <taxon>Eukaryota</taxon>
        <taxon>Fungi</taxon>
        <taxon>Dikarya</taxon>
        <taxon>Ascomycota</taxon>
        <taxon>Saccharomycotina</taxon>
        <taxon>Dipodascomycetes</taxon>
        <taxon>Dipodascales</taxon>
        <taxon>Trichomonascaceae</taxon>
        <taxon>Blastobotrys</taxon>
    </lineage>
</organism>
<keyword evidence="9" id="KW-0576">Peroxisome</keyword>